<evidence type="ECO:0008006" key="4">
    <source>
        <dbReference type="Google" id="ProtNLM"/>
    </source>
</evidence>
<dbReference type="SUPFAM" id="SSF56601">
    <property type="entry name" value="beta-lactamase/transpeptidase-like"/>
    <property type="match status" value="1"/>
</dbReference>
<dbReference type="AlphaFoldDB" id="A0A7D6E587"/>
<evidence type="ECO:0000256" key="1">
    <source>
        <dbReference type="SAM" id="MobiDB-lite"/>
    </source>
</evidence>
<name>A0A7D6E587_9MYCO</name>
<proteinExistence type="predicted"/>
<evidence type="ECO:0000313" key="3">
    <source>
        <dbReference type="Proteomes" id="UP000510682"/>
    </source>
</evidence>
<sequence length="300" mass="31820">MPISKPERGSTRRVIAVAATLVVAAAIVTLTARYTNRRPPARHPAIAPPASSTTRGSPAAAYPDLPTEFAQLATRRNATMGLAVAAVGSAEPPTTWGDWKQGPAWSTSKVPLVIAAYREQGHLTDQMRAAITQSDNAAAEALWQQLGDPATAARKVQQILQETGDPTTVQSRKVRPEFTAFGQTIWSLANQAHFIANAFCNKQNDPIFNLMAEIEAQQTWGIGAMAGARFKGGWGPSESGKYLVRQLGVIDTASGKTAIAIAAQPMSGSFDDGRRALDEAASWLAGHLAQLPAGQCPGKR</sequence>
<dbReference type="Gene3D" id="3.40.710.10">
    <property type="entry name" value="DD-peptidase/beta-lactamase superfamily"/>
    <property type="match status" value="1"/>
</dbReference>
<dbReference type="Proteomes" id="UP000510682">
    <property type="component" value="Chromosome"/>
</dbReference>
<dbReference type="EMBL" id="CP059165">
    <property type="protein sequence ID" value="QLL05625.1"/>
    <property type="molecule type" value="Genomic_DNA"/>
</dbReference>
<organism evidence="2 3">
    <name type="scientific">Mycobacterium vicinigordonae</name>
    <dbReference type="NCBI Taxonomy" id="1719132"/>
    <lineage>
        <taxon>Bacteria</taxon>
        <taxon>Bacillati</taxon>
        <taxon>Actinomycetota</taxon>
        <taxon>Actinomycetes</taxon>
        <taxon>Mycobacteriales</taxon>
        <taxon>Mycobacteriaceae</taxon>
        <taxon>Mycobacterium</taxon>
    </lineage>
</organism>
<reference evidence="3" key="1">
    <citation type="submission" date="2020-07" db="EMBL/GenBank/DDBJ databases">
        <title>Description of Mycobacterium gordonae subsp. intergordonae subsp.nov. and Mycobacterium gordonae subsp. gordonae subsp. nov.</title>
        <authorList>
            <person name="Yu X."/>
        </authorList>
    </citation>
    <scope>NUCLEOTIDE SEQUENCE [LARGE SCALE GENOMIC DNA]</scope>
    <source>
        <strain evidence="3">24</strain>
    </source>
</reference>
<protein>
    <recommendedName>
        <fullName evidence="4">Serine hydrolase</fullName>
    </recommendedName>
</protein>
<dbReference type="InterPro" id="IPR012338">
    <property type="entry name" value="Beta-lactam/transpept-like"/>
</dbReference>
<reference evidence="2 3" key="2">
    <citation type="submission" date="2020-07" db="EMBL/GenBank/DDBJ databases">
        <authorList>
            <person name="Yu X."/>
        </authorList>
    </citation>
    <scope>NUCLEOTIDE SEQUENCE [LARGE SCALE GENOMIC DNA]</scope>
    <source>
        <strain evidence="3">24</strain>
    </source>
</reference>
<reference evidence="3" key="3">
    <citation type="submission" date="2023-07" db="EMBL/GenBank/DDBJ databases">
        <title>Description of Mycobacterium gordonae subsp. intergordonae subsp.nov. and Mycobacterium gordonae subsp. gordonae subsp. nov.</title>
        <authorList>
            <person name="Huang H."/>
        </authorList>
    </citation>
    <scope>NUCLEOTIDE SEQUENCE [LARGE SCALE GENOMIC DNA]</scope>
    <source>
        <strain evidence="3">24</strain>
    </source>
</reference>
<dbReference type="KEGG" id="mgor:H0P51_17495"/>
<accession>A0A7D6E587</accession>
<keyword evidence="3" id="KW-1185">Reference proteome</keyword>
<gene>
    <name evidence="2" type="ORF">H0P51_17495</name>
</gene>
<dbReference type="RefSeq" id="WP_180914035.1">
    <property type="nucleotide sequence ID" value="NZ_CP059165.1"/>
</dbReference>
<evidence type="ECO:0000313" key="2">
    <source>
        <dbReference type="EMBL" id="QLL05625.1"/>
    </source>
</evidence>
<feature type="region of interest" description="Disordered" evidence="1">
    <location>
        <begin position="38"/>
        <end position="61"/>
    </location>
</feature>